<dbReference type="STRING" id="75743.A0A401QJB0"/>
<sequence length="322" mass="36174">MLQEELGHLEFKCRNVLRAQKMQQLRERCMKAWLDGEGGPTAGADPLRHGLCDITELPEWLDKDSSSAYNTGESCRSTPLLAPSLPTHSPARAPGSPAHFSSLPREGVGRRHAEERGARRGQRGGEAEGSPDLPRCHRSPGRQAHLSGEQYRSCVQLAPAQAGAEGGKAETRTEWKVKVRSDGTRYVAKRPVRDKLLKARAIKIREERSGLTTDDDAVSELKMGRYWSKEERKQQLARAREQRRRRQRILQSRRLDGLREPPGGAEGRGQLSAIALGHRKCLRRRNRRILDNWMTIQEMLAHGARTADGRRLDNPLLSVTTV</sequence>
<dbReference type="AlphaFoldDB" id="A0A401QJB0"/>
<dbReference type="InterPro" id="IPR051971">
    <property type="entry name" value="E3_ubiquitin-PDZ_ligase"/>
</dbReference>
<accession>A0A401QJB0</accession>
<comment type="caution">
    <text evidence="2">The sequence shown here is derived from an EMBL/GenBank/DDBJ whole genome shotgun (WGS) entry which is preliminary data.</text>
</comment>
<dbReference type="OrthoDB" id="123971at2759"/>
<evidence type="ECO:0000313" key="3">
    <source>
        <dbReference type="Proteomes" id="UP000288216"/>
    </source>
</evidence>
<proteinExistence type="predicted"/>
<feature type="compositionally biased region" description="Basic and acidic residues" evidence="1">
    <location>
        <begin position="107"/>
        <end position="126"/>
    </location>
</feature>
<dbReference type="PANTHER" id="PTHR15545">
    <property type="entry name" value="PDZ DOMAIN CONTAINING RING FINGER PROTEIN 3, 4"/>
    <property type="match status" value="1"/>
</dbReference>
<feature type="region of interest" description="Disordered" evidence="1">
    <location>
        <begin position="65"/>
        <end position="145"/>
    </location>
</feature>
<feature type="compositionally biased region" description="Polar residues" evidence="1">
    <location>
        <begin position="66"/>
        <end position="77"/>
    </location>
</feature>
<dbReference type="PANTHER" id="PTHR15545:SF4">
    <property type="entry name" value="PDZ DOMAIN-CONTAINING PROTEIN 4"/>
    <property type="match status" value="1"/>
</dbReference>
<evidence type="ECO:0000256" key="1">
    <source>
        <dbReference type="SAM" id="MobiDB-lite"/>
    </source>
</evidence>
<feature type="region of interest" description="Disordered" evidence="1">
    <location>
        <begin position="237"/>
        <end position="270"/>
    </location>
</feature>
<evidence type="ECO:0000313" key="2">
    <source>
        <dbReference type="EMBL" id="GCB85470.1"/>
    </source>
</evidence>
<protein>
    <submittedName>
        <fullName evidence="2">Uncharacterized protein</fullName>
    </submittedName>
</protein>
<dbReference type="EMBL" id="BFAA01165514">
    <property type="protein sequence ID" value="GCB85470.1"/>
    <property type="molecule type" value="Genomic_DNA"/>
</dbReference>
<gene>
    <name evidence="2" type="ORF">scyTo_0026163</name>
</gene>
<organism evidence="2 3">
    <name type="scientific">Scyliorhinus torazame</name>
    <name type="common">Cloudy catshark</name>
    <name type="synonym">Catulus torazame</name>
    <dbReference type="NCBI Taxonomy" id="75743"/>
    <lineage>
        <taxon>Eukaryota</taxon>
        <taxon>Metazoa</taxon>
        <taxon>Chordata</taxon>
        <taxon>Craniata</taxon>
        <taxon>Vertebrata</taxon>
        <taxon>Chondrichthyes</taxon>
        <taxon>Elasmobranchii</taxon>
        <taxon>Galeomorphii</taxon>
        <taxon>Galeoidea</taxon>
        <taxon>Carcharhiniformes</taxon>
        <taxon>Scyliorhinidae</taxon>
        <taxon>Scyliorhinus</taxon>
    </lineage>
</organism>
<keyword evidence="3" id="KW-1185">Reference proteome</keyword>
<dbReference type="Proteomes" id="UP000288216">
    <property type="component" value="Unassembled WGS sequence"/>
</dbReference>
<reference evidence="2 3" key="1">
    <citation type="journal article" date="2018" name="Nat. Ecol. Evol.">
        <title>Shark genomes provide insights into elasmobranch evolution and the origin of vertebrates.</title>
        <authorList>
            <person name="Hara Y"/>
            <person name="Yamaguchi K"/>
            <person name="Onimaru K"/>
            <person name="Kadota M"/>
            <person name="Koyanagi M"/>
            <person name="Keeley SD"/>
            <person name="Tatsumi K"/>
            <person name="Tanaka K"/>
            <person name="Motone F"/>
            <person name="Kageyama Y"/>
            <person name="Nozu R"/>
            <person name="Adachi N"/>
            <person name="Nishimura O"/>
            <person name="Nakagawa R"/>
            <person name="Tanegashima C"/>
            <person name="Kiyatake I"/>
            <person name="Matsumoto R"/>
            <person name="Murakumo K"/>
            <person name="Nishida K"/>
            <person name="Terakita A"/>
            <person name="Kuratani S"/>
            <person name="Sato K"/>
            <person name="Hyodo S Kuraku.S."/>
        </authorList>
    </citation>
    <scope>NUCLEOTIDE SEQUENCE [LARGE SCALE GENOMIC DNA]</scope>
</reference>
<name>A0A401QJB0_SCYTO</name>